<evidence type="ECO:0008006" key="4">
    <source>
        <dbReference type="Google" id="ProtNLM"/>
    </source>
</evidence>
<feature type="compositionally biased region" description="Basic and acidic residues" evidence="1">
    <location>
        <begin position="331"/>
        <end position="350"/>
    </location>
</feature>
<feature type="region of interest" description="Disordered" evidence="1">
    <location>
        <begin position="277"/>
        <end position="506"/>
    </location>
</feature>
<feature type="compositionally biased region" description="Basic and acidic residues" evidence="1">
    <location>
        <begin position="291"/>
        <end position="303"/>
    </location>
</feature>
<dbReference type="PANTHER" id="PTHR12526:SF630">
    <property type="entry name" value="GLYCOSYLTRANSFERASE"/>
    <property type="match status" value="1"/>
</dbReference>
<dbReference type="CDD" id="cd03801">
    <property type="entry name" value="GT4_PimA-like"/>
    <property type="match status" value="1"/>
</dbReference>
<feature type="compositionally biased region" description="Polar residues" evidence="1">
    <location>
        <begin position="277"/>
        <end position="290"/>
    </location>
</feature>
<evidence type="ECO:0000313" key="3">
    <source>
        <dbReference type="Proteomes" id="UP001159428"/>
    </source>
</evidence>
<feature type="compositionally biased region" description="Polar residues" evidence="1">
    <location>
        <begin position="384"/>
        <end position="404"/>
    </location>
</feature>
<gene>
    <name evidence="2" type="ORF">PMEA_00008242</name>
</gene>
<dbReference type="AlphaFoldDB" id="A0AAU9WMH6"/>
<feature type="compositionally biased region" description="Basic and acidic residues" evidence="1">
    <location>
        <begin position="405"/>
        <end position="417"/>
    </location>
</feature>
<proteinExistence type="predicted"/>
<accession>A0AAU9WMH6</accession>
<feature type="compositionally biased region" description="Polar residues" evidence="1">
    <location>
        <begin position="783"/>
        <end position="810"/>
    </location>
</feature>
<feature type="compositionally biased region" description="Polar residues" evidence="1">
    <location>
        <begin position="841"/>
        <end position="854"/>
    </location>
</feature>
<comment type="caution">
    <text evidence="2">The sequence shown here is derived from an EMBL/GenBank/DDBJ whole genome shotgun (WGS) entry which is preliminary data.</text>
</comment>
<feature type="compositionally biased region" description="Basic and acidic residues" evidence="1">
    <location>
        <begin position="436"/>
        <end position="464"/>
    </location>
</feature>
<feature type="region of interest" description="Disordered" evidence="1">
    <location>
        <begin position="889"/>
        <end position="908"/>
    </location>
</feature>
<evidence type="ECO:0000256" key="1">
    <source>
        <dbReference type="SAM" id="MobiDB-lite"/>
    </source>
</evidence>
<dbReference type="Gene3D" id="3.40.50.2000">
    <property type="entry name" value="Glycogen Phosphorylase B"/>
    <property type="match status" value="1"/>
</dbReference>
<dbReference type="Pfam" id="PF20706">
    <property type="entry name" value="GT4-conflict"/>
    <property type="match status" value="1"/>
</dbReference>
<dbReference type="SUPFAM" id="SSF53756">
    <property type="entry name" value="UDP-Glycosyltransferase/glycogen phosphorylase"/>
    <property type="match status" value="1"/>
</dbReference>
<sequence length="1077" mass="119804">MLKTYSDCDNAISKGDKKQWNEIKLCQIADLVVSVGPRLWEFYSRYLSSSGKHVFNLTPGIFSELSSLKLSTVKGKRFNVLLFGRGDSEDFKLKGFDIAAKAVAQLNDTSYKLVFVGAPSGNEEQVAEQLLEYGLSKKQLIVKSFLENRGDLATLLSTADLAVIPSRSEGFGLTALEALSAGLPFLVTQASGFGEALQDALPQSTPWVVDSEEPEKWAEAIKSVREKGREAAIAECQTLRESYGKKYIWESQCRDLVEKMVSLANASGSKMESSVTAATSQSLNEASTVYRSDEQSTKTHLEVKNAQLEDESGLSSNARGPLPEDQCLTEQRLEDKREERREGFTAHDFETTSGRKSSYFCSQGIRPEKNLSPSLERPKASGSKMESSVTAATSQSLNEASTVYRSDEQSTKTHPEVKNAQLEDESRLSSSTRGPLPEDQRLTEQRLEDKREERREGFTAHDFETTSGRKSSYFCSQGIRPEKNLSPSLERPKASGSKMKSSFTAAPSQSLNEASVVISEIDEKQSVASSKSELCQKLQENRPEHFVGVDEAGGNVINVIGGDDNSKEDGEEDQDFISRWAMGNVSSQFSEGISQSINRVHLFNCDNTYKLEPVENLLNKIAEIDGHHMCVVKHSFKLAKMSEVVDLISTLAMDMAVFVVHAQESWPSINEDNRGIGYTRIYRALLQATGGGVLTVIGGDDNYKDDKEENREVISSWAKRKVSSQFGSEYLDGRKSFIFSWNKQHRAVHEQALLHHFDTNKKGQKFEYRPPTPNQQSNSQPQLQDTSTELENPYTSKSCSHNGKDTSLLSADNEENPTDSHLSGVSSAAGGSRDSAGMEPSCSNQGDSTYTPNTHVIRPRSSEEPDIDADSSSNVTEDQLQTQYLEVKSCHGESSQNTPQPVLATQLPGNPPPVVVLRSIARFGKVSNQLGDLQVWDPEFIIPEEIQERLLTKHRHTPEIGVRIIRYSDGTLECNIDQNFKKFFLNEDIKLAKEESLVMKTRIHHGKVSFNDVDVQFKSGNIPIPQDIIYGFTEKVSADLYIILGAERKFRLIVKSESASNRVEEFLNRALHFFFSR</sequence>
<organism evidence="2 3">
    <name type="scientific">Pocillopora meandrina</name>
    <dbReference type="NCBI Taxonomy" id="46732"/>
    <lineage>
        <taxon>Eukaryota</taxon>
        <taxon>Metazoa</taxon>
        <taxon>Cnidaria</taxon>
        <taxon>Anthozoa</taxon>
        <taxon>Hexacorallia</taxon>
        <taxon>Scleractinia</taxon>
        <taxon>Astrocoeniina</taxon>
        <taxon>Pocilloporidae</taxon>
        <taxon>Pocillopora</taxon>
    </lineage>
</organism>
<dbReference type="PANTHER" id="PTHR12526">
    <property type="entry name" value="GLYCOSYLTRANSFERASE"/>
    <property type="match status" value="1"/>
</dbReference>
<keyword evidence="3" id="KW-1185">Reference proteome</keyword>
<feature type="compositionally biased region" description="Polar residues" evidence="1">
    <location>
        <begin position="465"/>
        <end position="475"/>
    </location>
</feature>
<protein>
    <recommendedName>
        <fullName evidence="4">Glycosyl transferase family 1 domain-containing protein</fullName>
    </recommendedName>
</protein>
<dbReference type="Proteomes" id="UP001159428">
    <property type="component" value="Unassembled WGS sequence"/>
</dbReference>
<dbReference type="EMBL" id="CALNXJ010000017">
    <property type="protein sequence ID" value="CAH3119318.1"/>
    <property type="molecule type" value="Genomic_DNA"/>
</dbReference>
<evidence type="ECO:0000313" key="2">
    <source>
        <dbReference type="EMBL" id="CAH3119318.1"/>
    </source>
</evidence>
<reference evidence="2 3" key="1">
    <citation type="submission" date="2022-05" db="EMBL/GenBank/DDBJ databases">
        <authorList>
            <consortium name="Genoscope - CEA"/>
            <person name="William W."/>
        </authorList>
    </citation>
    <scope>NUCLEOTIDE SEQUENCE [LARGE SCALE GENOMIC DNA]</scope>
</reference>
<feature type="compositionally biased region" description="Low complexity" evidence="1">
    <location>
        <begin position="820"/>
        <end position="837"/>
    </location>
</feature>
<feature type="compositionally biased region" description="Polar residues" evidence="1">
    <location>
        <begin position="351"/>
        <end position="361"/>
    </location>
</feature>
<name>A0AAU9WMH6_9CNID</name>
<feature type="region of interest" description="Disordered" evidence="1">
    <location>
        <begin position="763"/>
        <end position="878"/>
    </location>
</feature>